<keyword evidence="3" id="KW-1185">Reference proteome</keyword>
<dbReference type="SUPFAM" id="SSF46785">
    <property type="entry name" value="Winged helix' DNA-binding domain"/>
    <property type="match status" value="1"/>
</dbReference>
<feature type="domain" description="HTH marR-type" evidence="1">
    <location>
        <begin position="5"/>
        <end position="138"/>
    </location>
</feature>
<dbReference type="Pfam" id="PF01047">
    <property type="entry name" value="MarR"/>
    <property type="match status" value="1"/>
</dbReference>
<proteinExistence type="predicted"/>
<dbReference type="PANTHER" id="PTHR33164">
    <property type="entry name" value="TRANSCRIPTIONAL REGULATOR, MARR FAMILY"/>
    <property type="match status" value="1"/>
</dbReference>
<dbReference type="RefSeq" id="WP_343995088.1">
    <property type="nucleotide sequence ID" value="NZ_BAAALG010000011.1"/>
</dbReference>
<dbReference type="PANTHER" id="PTHR33164:SF57">
    <property type="entry name" value="MARR-FAMILY TRANSCRIPTIONAL REGULATOR"/>
    <property type="match status" value="1"/>
</dbReference>
<organism evidence="2 3">
    <name type="scientific">Nocardioides dubius</name>
    <dbReference type="NCBI Taxonomy" id="317019"/>
    <lineage>
        <taxon>Bacteria</taxon>
        <taxon>Bacillati</taxon>
        <taxon>Actinomycetota</taxon>
        <taxon>Actinomycetes</taxon>
        <taxon>Propionibacteriales</taxon>
        <taxon>Nocardioidaceae</taxon>
        <taxon>Nocardioides</taxon>
    </lineage>
</organism>
<dbReference type="InterPro" id="IPR039422">
    <property type="entry name" value="MarR/SlyA-like"/>
</dbReference>
<protein>
    <submittedName>
        <fullName evidence="2">MarR family transcriptional regulator</fullName>
    </submittedName>
</protein>
<sequence>MVHTNEEIEQQLFILFRRSQAIHVSTRSGEFELDRSIYGILCLLDDEGPVRLGTIAHRFRLDPSTITRQVQAVVRLGLATKTVDPHDRRAAILSLTPVGKETIVNAREHRRKMLYSILGGWTAQQRSDFLAGLRRFNTSVDGWIDAEHEDDAQRST</sequence>
<accession>A0ABP4EHT9</accession>
<gene>
    <name evidence="2" type="ORF">GCM10009668_26010</name>
</gene>
<dbReference type="InterPro" id="IPR000835">
    <property type="entry name" value="HTH_MarR-typ"/>
</dbReference>
<dbReference type="PROSITE" id="PS50995">
    <property type="entry name" value="HTH_MARR_2"/>
    <property type="match status" value="1"/>
</dbReference>
<dbReference type="Proteomes" id="UP001501581">
    <property type="component" value="Unassembled WGS sequence"/>
</dbReference>
<comment type="caution">
    <text evidence="2">The sequence shown here is derived from an EMBL/GenBank/DDBJ whole genome shotgun (WGS) entry which is preliminary data.</text>
</comment>
<evidence type="ECO:0000313" key="2">
    <source>
        <dbReference type="EMBL" id="GAA1105404.1"/>
    </source>
</evidence>
<dbReference type="Gene3D" id="1.10.10.10">
    <property type="entry name" value="Winged helix-like DNA-binding domain superfamily/Winged helix DNA-binding domain"/>
    <property type="match status" value="1"/>
</dbReference>
<evidence type="ECO:0000259" key="1">
    <source>
        <dbReference type="PROSITE" id="PS50995"/>
    </source>
</evidence>
<dbReference type="InterPro" id="IPR036388">
    <property type="entry name" value="WH-like_DNA-bd_sf"/>
</dbReference>
<evidence type="ECO:0000313" key="3">
    <source>
        <dbReference type="Proteomes" id="UP001501581"/>
    </source>
</evidence>
<name>A0ABP4EHT9_9ACTN</name>
<reference evidence="3" key="1">
    <citation type="journal article" date="2019" name="Int. J. Syst. Evol. Microbiol.">
        <title>The Global Catalogue of Microorganisms (GCM) 10K type strain sequencing project: providing services to taxonomists for standard genome sequencing and annotation.</title>
        <authorList>
            <consortium name="The Broad Institute Genomics Platform"/>
            <consortium name="The Broad Institute Genome Sequencing Center for Infectious Disease"/>
            <person name="Wu L."/>
            <person name="Ma J."/>
        </authorList>
    </citation>
    <scope>NUCLEOTIDE SEQUENCE [LARGE SCALE GENOMIC DNA]</scope>
    <source>
        <strain evidence="3">JCM 13008</strain>
    </source>
</reference>
<dbReference type="SMART" id="SM00347">
    <property type="entry name" value="HTH_MARR"/>
    <property type="match status" value="1"/>
</dbReference>
<dbReference type="EMBL" id="BAAALG010000011">
    <property type="protein sequence ID" value="GAA1105404.1"/>
    <property type="molecule type" value="Genomic_DNA"/>
</dbReference>
<dbReference type="InterPro" id="IPR036390">
    <property type="entry name" value="WH_DNA-bd_sf"/>
</dbReference>